<dbReference type="PROSITE" id="PS00036">
    <property type="entry name" value="BZIP_BASIC"/>
    <property type="match status" value="1"/>
</dbReference>
<dbReference type="PANTHER" id="PTHR46391:SF13">
    <property type="entry name" value="ACTIVATOR OF SPOMIN LUC3"/>
    <property type="match status" value="1"/>
</dbReference>
<dbReference type="InterPro" id="IPR046347">
    <property type="entry name" value="bZIP_sf"/>
</dbReference>
<dbReference type="InterPro" id="IPR044759">
    <property type="entry name" value="bZIP_RF2"/>
</dbReference>
<dbReference type="Pfam" id="PF07716">
    <property type="entry name" value="bZIP_2"/>
    <property type="match status" value="1"/>
</dbReference>
<sequence>MGDLPEKRTGGDLAEEDQSWSKKPATVFKPLPLRASANVPLGAGSSFRPWTKPSAGSNSVTKPPMSAPAAEIENRLNMEKNLTPTSEVVKLINSGAGGSATSGYANADITAKSGGGQGEQPEMDAKLKRILSNRLSAQKFRMKKNAHVIDLEHNAQTMKAHIALLHEEIAEREKEKQYLQIEQHQLKLRMAAHEKLRILCEGYPPQSLS</sequence>
<dbReference type="AlphaFoldDB" id="A0AAN9FK16"/>
<comment type="caution">
    <text evidence="6">The sequence shown here is derived from an EMBL/GenBank/DDBJ whole genome shotgun (WGS) entry which is preliminary data.</text>
</comment>
<reference evidence="6 7" key="1">
    <citation type="submission" date="2024-01" db="EMBL/GenBank/DDBJ databases">
        <title>The genomes of 5 underutilized Papilionoideae crops provide insights into root nodulation and disease resistanc.</title>
        <authorList>
            <person name="Yuan L."/>
        </authorList>
    </citation>
    <scope>NUCLEOTIDE SEQUENCE [LARGE SCALE GENOMIC DNA]</scope>
    <source>
        <strain evidence="6">ZHUSHIDOU_FW_LH</strain>
        <tissue evidence="6">Leaf</tissue>
    </source>
</reference>
<evidence type="ECO:0000313" key="6">
    <source>
        <dbReference type="EMBL" id="KAK7276031.1"/>
    </source>
</evidence>
<evidence type="ECO:0000313" key="7">
    <source>
        <dbReference type="Proteomes" id="UP001372338"/>
    </source>
</evidence>
<dbReference type="GO" id="GO:0045893">
    <property type="term" value="P:positive regulation of DNA-templated transcription"/>
    <property type="evidence" value="ECO:0007669"/>
    <property type="project" value="TreeGrafter"/>
</dbReference>
<accession>A0AAN9FK16</accession>
<dbReference type="GO" id="GO:0003700">
    <property type="term" value="F:DNA-binding transcription factor activity"/>
    <property type="evidence" value="ECO:0007669"/>
    <property type="project" value="InterPro"/>
</dbReference>
<keyword evidence="1" id="KW-0805">Transcription regulation</keyword>
<dbReference type="SUPFAM" id="SSF57959">
    <property type="entry name" value="Leucine zipper domain"/>
    <property type="match status" value="1"/>
</dbReference>
<dbReference type="Gene3D" id="1.20.5.170">
    <property type="match status" value="1"/>
</dbReference>
<keyword evidence="2" id="KW-0804">Transcription</keyword>
<dbReference type="GO" id="GO:0003677">
    <property type="term" value="F:DNA binding"/>
    <property type="evidence" value="ECO:0007669"/>
    <property type="project" value="TreeGrafter"/>
</dbReference>
<evidence type="ECO:0000256" key="4">
    <source>
        <dbReference type="SAM" id="MobiDB-lite"/>
    </source>
</evidence>
<dbReference type="Proteomes" id="UP001372338">
    <property type="component" value="Unassembled WGS sequence"/>
</dbReference>
<dbReference type="InterPro" id="IPR052483">
    <property type="entry name" value="bZIP_transcription_regulators"/>
</dbReference>
<name>A0AAN9FK16_CROPI</name>
<dbReference type="GO" id="GO:0005634">
    <property type="term" value="C:nucleus"/>
    <property type="evidence" value="ECO:0007669"/>
    <property type="project" value="UniProtKB-ARBA"/>
</dbReference>
<evidence type="ECO:0000256" key="2">
    <source>
        <dbReference type="ARBA" id="ARBA00023163"/>
    </source>
</evidence>
<dbReference type="SMART" id="SM00338">
    <property type="entry name" value="BRLZ"/>
    <property type="match status" value="1"/>
</dbReference>
<organism evidence="6 7">
    <name type="scientific">Crotalaria pallida</name>
    <name type="common">Smooth rattlebox</name>
    <name type="synonym">Crotalaria striata</name>
    <dbReference type="NCBI Taxonomy" id="3830"/>
    <lineage>
        <taxon>Eukaryota</taxon>
        <taxon>Viridiplantae</taxon>
        <taxon>Streptophyta</taxon>
        <taxon>Embryophyta</taxon>
        <taxon>Tracheophyta</taxon>
        <taxon>Spermatophyta</taxon>
        <taxon>Magnoliopsida</taxon>
        <taxon>eudicotyledons</taxon>
        <taxon>Gunneridae</taxon>
        <taxon>Pentapetalae</taxon>
        <taxon>rosids</taxon>
        <taxon>fabids</taxon>
        <taxon>Fabales</taxon>
        <taxon>Fabaceae</taxon>
        <taxon>Papilionoideae</taxon>
        <taxon>50 kb inversion clade</taxon>
        <taxon>genistoids sensu lato</taxon>
        <taxon>core genistoids</taxon>
        <taxon>Crotalarieae</taxon>
        <taxon>Crotalaria</taxon>
    </lineage>
</organism>
<proteinExistence type="predicted"/>
<gene>
    <name evidence="6" type="ORF">RIF29_17162</name>
</gene>
<keyword evidence="3" id="KW-0539">Nucleus</keyword>
<dbReference type="InterPro" id="IPR004827">
    <property type="entry name" value="bZIP"/>
</dbReference>
<evidence type="ECO:0000259" key="5">
    <source>
        <dbReference type="PROSITE" id="PS00036"/>
    </source>
</evidence>
<evidence type="ECO:0000256" key="1">
    <source>
        <dbReference type="ARBA" id="ARBA00023015"/>
    </source>
</evidence>
<feature type="compositionally biased region" description="Basic and acidic residues" evidence="4">
    <location>
        <begin position="1"/>
        <end position="10"/>
    </location>
</feature>
<evidence type="ECO:0000256" key="3">
    <source>
        <dbReference type="ARBA" id="ARBA00023242"/>
    </source>
</evidence>
<keyword evidence="7" id="KW-1185">Reference proteome</keyword>
<dbReference type="CDD" id="cd14703">
    <property type="entry name" value="bZIP_plant_RF2"/>
    <property type="match status" value="1"/>
</dbReference>
<feature type="region of interest" description="Disordered" evidence="4">
    <location>
        <begin position="1"/>
        <end position="65"/>
    </location>
</feature>
<dbReference type="EMBL" id="JAYWIO010000003">
    <property type="protein sequence ID" value="KAK7276031.1"/>
    <property type="molecule type" value="Genomic_DNA"/>
</dbReference>
<feature type="domain" description="BZIP" evidence="5">
    <location>
        <begin position="128"/>
        <end position="143"/>
    </location>
</feature>
<protein>
    <recommendedName>
        <fullName evidence="5">BZIP domain-containing protein</fullName>
    </recommendedName>
</protein>
<dbReference type="PANTHER" id="PTHR46391">
    <property type="entry name" value="BASIC LEUCINE ZIPPER 34"/>
    <property type="match status" value="1"/>
</dbReference>